<dbReference type="EMBL" id="MLJW01004106">
    <property type="protein sequence ID" value="OIQ70632.1"/>
    <property type="molecule type" value="Genomic_DNA"/>
</dbReference>
<reference evidence="2" key="1">
    <citation type="submission" date="2016-10" db="EMBL/GenBank/DDBJ databases">
        <title>Sequence of Gallionella enrichment culture.</title>
        <authorList>
            <person name="Poehlein A."/>
            <person name="Muehling M."/>
            <person name="Daniel R."/>
        </authorList>
    </citation>
    <scope>NUCLEOTIDE SEQUENCE</scope>
</reference>
<sequence>MKIERNISAESRVDDPDMPLQLLAGSAPLLPARLVHVAYLAAIALATFGWLWLIAWILFQLV</sequence>
<dbReference type="AlphaFoldDB" id="A0A1J5PIL5"/>
<organism evidence="2">
    <name type="scientific">mine drainage metagenome</name>
    <dbReference type="NCBI Taxonomy" id="410659"/>
    <lineage>
        <taxon>unclassified sequences</taxon>
        <taxon>metagenomes</taxon>
        <taxon>ecological metagenomes</taxon>
    </lineage>
</organism>
<accession>A0A1J5PIL5</accession>
<keyword evidence="1" id="KW-0472">Membrane</keyword>
<evidence type="ECO:0000313" key="2">
    <source>
        <dbReference type="EMBL" id="OIQ70632.1"/>
    </source>
</evidence>
<proteinExistence type="predicted"/>
<keyword evidence="1" id="KW-1133">Transmembrane helix</keyword>
<name>A0A1J5PIL5_9ZZZZ</name>
<feature type="transmembrane region" description="Helical" evidence="1">
    <location>
        <begin position="37"/>
        <end position="59"/>
    </location>
</feature>
<evidence type="ECO:0000256" key="1">
    <source>
        <dbReference type="SAM" id="Phobius"/>
    </source>
</evidence>
<gene>
    <name evidence="2" type="ORF">GALL_477550</name>
</gene>
<keyword evidence="1" id="KW-0812">Transmembrane</keyword>
<protein>
    <submittedName>
        <fullName evidence="2">Uncharacterized protein</fullName>
    </submittedName>
</protein>
<comment type="caution">
    <text evidence="2">The sequence shown here is derived from an EMBL/GenBank/DDBJ whole genome shotgun (WGS) entry which is preliminary data.</text>
</comment>